<proteinExistence type="predicted"/>
<dbReference type="CTD" id="8229981"/>
<dbReference type="EMBL" id="DS235759">
    <property type="protein sequence ID" value="EEB16555.1"/>
    <property type="molecule type" value="Genomic_DNA"/>
</dbReference>
<dbReference type="AlphaFoldDB" id="E0VT49"/>
<dbReference type="InParanoid" id="E0VT49"/>
<evidence type="ECO:0000313" key="4">
    <source>
        <dbReference type="Proteomes" id="UP000009046"/>
    </source>
</evidence>
<gene>
    <name evidence="3" type="primary">8229981</name>
    <name evidence="2" type="ORF">Phum_PHUM426600</name>
</gene>
<dbReference type="Proteomes" id="UP000009046">
    <property type="component" value="Unassembled WGS sequence"/>
</dbReference>
<evidence type="ECO:0000313" key="2">
    <source>
        <dbReference type="EMBL" id="EEB16555.1"/>
    </source>
</evidence>
<organism>
    <name type="scientific">Pediculus humanus subsp. corporis</name>
    <name type="common">Body louse</name>
    <dbReference type="NCBI Taxonomy" id="121224"/>
    <lineage>
        <taxon>Eukaryota</taxon>
        <taxon>Metazoa</taxon>
        <taxon>Ecdysozoa</taxon>
        <taxon>Arthropoda</taxon>
        <taxon>Hexapoda</taxon>
        <taxon>Insecta</taxon>
        <taxon>Pterygota</taxon>
        <taxon>Neoptera</taxon>
        <taxon>Paraneoptera</taxon>
        <taxon>Psocodea</taxon>
        <taxon>Troctomorpha</taxon>
        <taxon>Phthiraptera</taxon>
        <taxon>Anoplura</taxon>
        <taxon>Pediculidae</taxon>
        <taxon>Pediculus</taxon>
    </lineage>
</organism>
<dbReference type="KEGG" id="phu:Phum_PHUM426600"/>
<dbReference type="OrthoDB" id="6588656at2759"/>
<dbReference type="RefSeq" id="XP_002429293.1">
    <property type="nucleotide sequence ID" value="XM_002429248.1"/>
</dbReference>
<dbReference type="EnsemblMetazoa" id="PHUM426600-RA">
    <property type="protein sequence ID" value="PHUM426600-PA"/>
    <property type="gene ID" value="PHUM426600"/>
</dbReference>
<accession>E0VT49</accession>
<name>E0VT49_PEDHC</name>
<reference evidence="3" key="3">
    <citation type="submission" date="2021-02" db="UniProtKB">
        <authorList>
            <consortium name="EnsemblMetazoa"/>
        </authorList>
    </citation>
    <scope>IDENTIFICATION</scope>
    <source>
        <strain evidence="3">USDA</strain>
    </source>
</reference>
<dbReference type="EMBL" id="AAZO01005212">
    <property type="status" value="NOT_ANNOTATED_CDS"/>
    <property type="molecule type" value="Genomic_DNA"/>
</dbReference>
<reference evidence="2" key="1">
    <citation type="submission" date="2007-04" db="EMBL/GenBank/DDBJ databases">
        <title>Annotation of Pediculus humanus corporis strain USDA.</title>
        <authorList>
            <person name="Kirkness E."/>
            <person name="Hannick L."/>
            <person name="Hass B."/>
            <person name="Bruggner R."/>
            <person name="Lawson D."/>
            <person name="Bidwell S."/>
            <person name="Joardar V."/>
            <person name="Caler E."/>
            <person name="Walenz B."/>
            <person name="Inman J."/>
            <person name="Schobel S."/>
            <person name="Galinsky K."/>
            <person name="Amedeo P."/>
            <person name="Strausberg R."/>
        </authorList>
    </citation>
    <scope>NUCLEOTIDE SEQUENCE</scope>
    <source>
        <strain evidence="2">USDA</strain>
    </source>
</reference>
<dbReference type="VEuPathDB" id="VectorBase:PHUM426600"/>
<dbReference type="GeneID" id="8229981"/>
<sequence length="609" mass="70075">MSLRKSTREIKTTNKKPTTEKQERKWKEKEIAAYLKCIMEHGHKNLSKLEEKFPNKDRETIKCFLRTAFDWSNKLEPGDPSLDAWINHTTIVNETTPWKDSLQIARVLKYLSVDGLLENHPLPSQCQGINFSEAYRLIYQALMGYPIQPVNEETAEFVLNTFSELVGEVRKETDCRSNVKEYLKSKIFNDSNSEINKILNNSNDDESITENIYQRKKPKLSNTNKEPKLEIIVEPNSQQSLNCGTKDFSVRINENNEGSNETVINVPVPVKMINNNCPPNEIPAIIPCYNGKTLKIHEELVLNGLCAISIKHFNGKCKDDRRGSEDFTRRKKSKAYEDKENDNRSGVLKEIHAPEKPMTNDVPDCLKGKMKVRILRNSFWNVHRPELSKLTWPENYVSSAVLQDFFHDHLRIHGMFCEPLHEFPKRCSIMDEEFRDYSKLREIVPPRILPPDEKVVNITEKGRSVQLNDEDLNPETQVHKSRAEFCVTIGEYVRRPPMKTTSQVLPKCAVQPATNRFESLTNHHDNFRSKEAMISEEKISAVIGSTDFYVKTGSGNKSSKKSHTGILKSFSFNKVNKRFNNRSSTTPPPFNDRIQSNWQGIEESIDGVT</sequence>
<keyword evidence="4" id="KW-1185">Reference proteome</keyword>
<evidence type="ECO:0000313" key="3">
    <source>
        <dbReference type="EnsemblMetazoa" id="PHUM426600-PA"/>
    </source>
</evidence>
<evidence type="ECO:0000256" key="1">
    <source>
        <dbReference type="SAM" id="MobiDB-lite"/>
    </source>
</evidence>
<protein>
    <submittedName>
        <fullName evidence="2 3">Uncharacterized protein</fullName>
    </submittedName>
</protein>
<feature type="region of interest" description="Disordered" evidence="1">
    <location>
        <begin position="1"/>
        <end position="24"/>
    </location>
</feature>
<reference evidence="2" key="2">
    <citation type="submission" date="2007-04" db="EMBL/GenBank/DDBJ databases">
        <title>The genome of the human body louse.</title>
        <authorList>
            <consortium name="The Human Body Louse Genome Consortium"/>
            <person name="Kirkness E."/>
            <person name="Walenz B."/>
            <person name="Hass B."/>
            <person name="Bruggner R."/>
            <person name="Strausberg R."/>
        </authorList>
    </citation>
    <scope>NUCLEOTIDE SEQUENCE</scope>
    <source>
        <strain evidence="2">USDA</strain>
    </source>
</reference>
<dbReference type="HOGENOM" id="CLU_448576_0_0_1"/>
<feature type="region of interest" description="Disordered" evidence="1">
    <location>
        <begin position="319"/>
        <end position="344"/>
    </location>
</feature>